<dbReference type="eggNOG" id="ENOG502S3PU">
    <property type="taxonomic scope" value="Eukaryota"/>
</dbReference>
<sequence length="267" mass="30624">MNYLDIDIKNLILSTLNVRKTLTSEEDETGIEDLANDIKNNGLINPITVKKIDGNKYEIIAGQRRYLAMKLLNKESISCHVLNISDQKAEEISLVENVQRNQMTTNDKVRAYSKLYEVYEGDIERVVNAIHISKKTLQKYIKIKDLPEEVLRSLDVSGPSKISLEVAVELTKLPSSINVTEFMTKIQQLSTQQKMDTIKVFNSLKSTDISDVDDIKEEIVINSNNIKLAPSYPYVKDEHDRYIRIPEELYEDIIKLIELKTGTLEYI</sequence>
<dbReference type="HOGENOM" id="CLU_1043722_0_0_1"/>
<evidence type="ECO:0000313" key="4">
    <source>
        <dbReference type="Proteomes" id="UP000011087"/>
    </source>
</evidence>
<evidence type="ECO:0000313" key="3">
    <source>
        <dbReference type="EnsemblProtists" id="EKX43909"/>
    </source>
</evidence>
<organism evidence="2">
    <name type="scientific">Guillardia theta (strain CCMP2712)</name>
    <name type="common">Cryptophyte</name>
    <dbReference type="NCBI Taxonomy" id="905079"/>
    <lineage>
        <taxon>Eukaryota</taxon>
        <taxon>Cryptophyceae</taxon>
        <taxon>Pyrenomonadales</taxon>
        <taxon>Geminigeraceae</taxon>
        <taxon>Guillardia</taxon>
    </lineage>
</organism>
<dbReference type="SUPFAM" id="SSF109709">
    <property type="entry name" value="KorB DNA-binding domain-like"/>
    <property type="match status" value="1"/>
</dbReference>
<dbReference type="InterPro" id="IPR003115">
    <property type="entry name" value="ParB_N"/>
</dbReference>
<dbReference type="Gene3D" id="3.90.1530.30">
    <property type="match status" value="1"/>
</dbReference>
<reference evidence="2 4" key="1">
    <citation type="journal article" date="2012" name="Nature">
        <title>Algal genomes reveal evolutionary mosaicism and the fate of nucleomorphs.</title>
        <authorList>
            <consortium name="DOE Joint Genome Institute"/>
            <person name="Curtis B.A."/>
            <person name="Tanifuji G."/>
            <person name="Burki F."/>
            <person name="Gruber A."/>
            <person name="Irimia M."/>
            <person name="Maruyama S."/>
            <person name="Arias M.C."/>
            <person name="Ball S.G."/>
            <person name="Gile G.H."/>
            <person name="Hirakawa Y."/>
            <person name="Hopkins J.F."/>
            <person name="Kuo A."/>
            <person name="Rensing S.A."/>
            <person name="Schmutz J."/>
            <person name="Symeonidi A."/>
            <person name="Elias M."/>
            <person name="Eveleigh R.J."/>
            <person name="Herman E.K."/>
            <person name="Klute M.J."/>
            <person name="Nakayama T."/>
            <person name="Obornik M."/>
            <person name="Reyes-Prieto A."/>
            <person name="Armbrust E.V."/>
            <person name="Aves S.J."/>
            <person name="Beiko R.G."/>
            <person name="Coutinho P."/>
            <person name="Dacks J.B."/>
            <person name="Durnford D.G."/>
            <person name="Fast N.M."/>
            <person name="Green B.R."/>
            <person name="Grisdale C.J."/>
            <person name="Hempel F."/>
            <person name="Henrissat B."/>
            <person name="Hoppner M.P."/>
            <person name="Ishida K."/>
            <person name="Kim E."/>
            <person name="Koreny L."/>
            <person name="Kroth P.G."/>
            <person name="Liu Y."/>
            <person name="Malik S.B."/>
            <person name="Maier U.G."/>
            <person name="McRose D."/>
            <person name="Mock T."/>
            <person name="Neilson J.A."/>
            <person name="Onodera N.T."/>
            <person name="Poole A.M."/>
            <person name="Pritham E.J."/>
            <person name="Richards T.A."/>
            <person name="Rocap G."/>
            <person name="Roy S.W."/>
            <person name="Sarai C."/>
            <person name="Schaack S."/>
            <person name="Shirato S."/>
            <person name="Slamovits C.H."/>
            <person name="Spencer D.F."/>
            <person name="Suzuki S."/>
            <person name="Worden A.Z."/>
            <person name="Zauner S."/>
            <person name="Barry K."/>
            <person name="Bell C."/>
            <person name="Bharti A.K."/>
            <person name="Crow J.A."/>
            <person name="Grimwood J."/>
            <person name="Kramer R."/>
            <person name="Lindquist E."/>
            <person name="Lucas S."/>
            <person name="Salamov A."/>
            <person name="McFadden G.I."/>
            <person name="Lane C.E."/>
            <person name="Keeling P.J."/>
            <person name="Gray M.W."/>
            <person name="Grigoriev I.V."/>
            <person name="Archibald J.M."/>
        </authorList>
    </citation>
    <scope>NUCLEOTIDE SEQUENCE</scope>
    <source>
        <strain evidence="2 4">CCMP2712</strain>
    </source>
</reference>
<reference evidence="4" key="2">
    <citation type="submission" date="2012-11" db="EMBL/GenBank/DDBJ databases">
        <authorList>
            <person name="Kuo A."/>
            <person name="Curtis B.A."/>
            <person name="Tanifuji G."/>
            <person name="Burki F."/>
            <person name="Gruber A."/>
            <person name="Irimia M."/>
            <person name="Maruyama S."/>
            <person name="Arias M.C."/>
            <person name="Ball S.G."/>
            <person name="Gile G.H."/>
            <person name="Hirakawa Y."/>
            <person name="Hopkins J.F."/>
            <person name="Rensing S.A."/>
            <person name="Schmutz J."/>
            <person name="Symeonidi A."/>
            <person name="Elias M."/>
            <person name="Eveleigh R.J."/>
            <person name="Herman E.K."/>
            <person name="Klute M.J."/>
            <person name="Nakayama T."/>
            <person name="Obornik M."/>
            <person name="Reyes-Prieto A."/>
            <person name="Armbrust E.V."/>
            <person name="Aves S.J."/>
            <person name="Beiko R.G."/>
            <person name="Coutinho P."/>
            <person name="Dacks J.B."/>
            <person name="Durnford D.G."/>
            <person name="Fast N.M."/>
            <person name="Green B.R."/>
            <person name="Grisdale C."/>
            <person name="Hempe F."/>
            <person name="Henrissat B."/>
            <person name="Hoppner M.P."/>
            <person name="Ishida K.-I."/>
            <person name="Kim E."/>
            <person name="Koreny L."/>
            <person name="Kroth P.G."/>
            <person name="Liu Y."/>
            <person name="Malik S.-B."/>
            <person name="Maier U.G."/>
            <person name="McRose D."/>
            <person name="Mock T."/>
            <person name="Neilson J.A."/>
            <person name="Onodera N.T."/>
            <person name="Poole A.M."/>
            <person name="Pritham E.J."/>
            <person name="Richards T.A."/>
            <person name="Rocap G."/>
            <person name="Roy S.W."/>
            <person name="Sarai C."/>
            <person name="Schaack S."/>
            <person name="Shirato S."/>
            <person name="Slamovits C.H."/>
            <person name="Spencer D.F."/>
            <person name="Suzuki S."/>
            <person name="Worden A.Z."/>
            <person name="Zauner S."/>
            <person name="Barry K."/>
            <person name="Bell C."/>
            <person name="Bharti A.K."/>
            <person name="Crow J.A."/>
            <person name="Grimwood J."/>
            <person name="Kramer R."/>
            <person name="Lindquist E."/>
            <person name="Lucas S."/>
            <person name="Salamov A."/>
            <person name="McFadden G.I."/>
            <person name="Lane C.E."/>
            <person name="Keeling P.J."/>
            <person name="Gray M.W."/>
            <person name="Grigoriev I.V."/>
            <person name="Archibald J.M."/>
        </authorList>
    </citation>
    <scope>NUCLEOTIDE SEQUENCE</scope>
    <source>
        <strain evidence="4">CCMP2712</strain>
    </source>
</reference>
<evidence type="ECO:0000259" key="1">
    <source>
        <dbReference type="SMART" id="SM00470"/>
    </source>
</evidence>
<dbReference type="GO" id="GO:0007059">
    <property type="term" value="P:chromosome segregation"/>
    <property type="evidence" value="ECO:0007669"/>
    <property type="project" value="TreeGrafter"/>
</dbReference>
<dbReference type="OrthoDB" id="18419at2759"/>
<proteinExistence type="predicted"/>
<dbReference type="GeneID" id="17300558"/>
<dbReference type="SUPFAM" id="SSF110849">
    <property type="entry name" value="ParB/Sulfiredoxin"/>
    <property type="match status" value="1"/>
</dbReference>
<dbReference type="PaxDb" id="55529-EKX43909"/>
<dbReference type="InterPro" id="IPR050336">
    <property type="entry name" value="Chromosome_partition/occlusion"/>
</dbReference>
<reference evidence="3" key="3">
    <citation type="submission" date="2016-03" db="UniProtKB">
        <authorList>
            <consortium name="EnsemblProtists"/>
        </authorList>
    </citation>
    <scope>IDENTIFICATION</scope>
</reference>
<dbReference type="Proteomes" id="UP000011087">
    <property type="component" value="Unassembled WGS sequence"/>
</dbReference>
<feature type="domain" description="ParB-like N-terminal" evidence="1">
    <location>
        <begin position="4"/>
        <end position="98"/>
    </location>
</feature>
<keyword evidence="4" id="KW-1185">Reference proteome</keyword>
<dbReference type="Gene3D" id="1.10.10.2830">
    <property type="match status" value="1"/>
</dbReference>
<dbReference type="KEGG" id="gtt:GUITHDRAFT_72636"/>
<dbReference type="Pfam" id="PF02195">
    <property type="entry name" value="ParB_N"/>
    <property type="match status" value="1"/>
</dbReference>
<name>L1J731_GUITC</name>
<dbReference type="PANTHER" id="PTHR33375:SF1">
    <property type="entry name" value="CHROMOSOME-PARTITIONING PROTEIN PARB-RELATED"/>
    <property type="match status" value="1"/>
</dbReference>
<accession>L1J731</accession>
<dbReference type="EnsemblProtists" id="EKX43909">
    <property type="protein sequence ID" value="EKX43909"/>
    <property type="gene ID" value="GUITHDRAFT_72636"/>
</dbReference>
<dbReference type="GO" id="GO:0003677">
    <property type="term" value="F:DNA binding"/>
    <property type="evidence" value="ECO:0007669"/>
    <property type="project" value="InterPro"/>
</dbReference>
<dbReference type="NCBIfam" id="TIGR00180">
    <property type="entry name" value="parB_part"/>
    <property type="match status" value="1"/>
</dbReference>
<dbReference type="RefSeq" id="XP_005830889.1">
    <property type="nucleotide sequence ID" value="XM_005830832.1"/>
</dbReference>
<dbReference type="AlphaFoldDB" id="L1J731"/>
<gene>
    <name evidence="2" type="ORF">GUITHDRAFT_72636</name>
</gene>
<dbReference type="InterPro" id="IPR004437">
    <property type="entry name" value="ParB/RepB/Spo0J"/>
</dbReference>
<dbReference type="EMBL" id="JH993007">
    <property type="protein sequence ID" value="EKX43909.1"/>
    <property type="molecule type" value="Genomic_DNA"/>
</dbReference>
<dbReference type="PANTHER" id="PTHR33375">
    <property type="entry name" value="CHROMOSOME-PARTITIONING PROTEIN PARB-RELATED"/>
    <property type="match status" value="1"/>
</dbReference>
<protein>
    <recommendedName>
        <fullName evidence="1">ParB-like N-terminal domain-containing protein</fullName>
    </recommendedName>
</protein>
<evidence type="ECO:0000313" key="2">
    <source>
        <dbReference type="EMBL" id="EKX43909.1"/>
    </source>
</evidence>
<dbReference type="SMART" id="SM00470">
    <property type="entry name" value="ParB"/>
    <property type="match status" value="1"/>
</dbReference>
<dbReference type="GO" id="GO:0005694">
    <property type="term" value="C:chromosome"/>
    <property type="evidence" value="ECO:0007669"/>
    <property type="project" value="TreeGrafter"/>
</dbReference>
<dbReference type="InterPro" id="IPR036086">
    <property type="entry name" value="ParB/Sulfiredoxin_sf"/>
</dbReference>